<dbReference type="EMBL" id="CP137080">
    <property type="protein sequence ID" value="WOQ69491.1"/>
    <property type="molecule type" value="Genomic_DNA"/>
</dbReference>
<evidence type="ECO:0000313" key="7">
    <source>
        <dbReference type="EMBL" id="WOQ69491.1"/>
    </source>
</evidence>
<dbReference type="GO" id="GO:0005886">
    <property type="term" value="C:plasma membrane"/>
    <property type="evidence" value="ECO:0007669"/>
    <property type="project" value="UniProtKB-SubCell"/>
</dbReference>
<dbReference type="PANTHER" id="PTHR23523">
    <property type="match status" value="1"/>
</dbReference>
<feature type="transmembrane region" description="Helical" evidence="5">
    <location>
        <begin position="80"/>
        <end position="98"/>
    </location>
</feature>
<organism evidence="7 8">
    <name type="scientific">Microbacterium limosum</name>
    <dbReference type="NCBI Taxonomy" id="3079935"/>
    <lineage>
        <taxon>Bacteria</taxon>
        <taxon>Bacillati</taxon>
        <taxon>Actinomycetota</taxon>
        <taxon>Actinomycetes</taxon>
        <taxon>Micrococcales</taxon>
        <taxon>Microbacteriaceae</taxon>
        <taxon>Microbacterium</taxon>
    </lineage>
</organism>
<dbReference type="InterPro" id="IPR020846">
    <property type="entry name" value="MFS_dom"/>
</dbReference>
<feature type="domain" description="Major facilitator superfamily (MFS) profile" evidence="6">
    <location>
        <begin position="12"/>
        <end position="395"/>
    </location>
</feature>
<dbReference type="InterPro" id="IPR011701">
    <property type="entry name" value="MFS"/>
</dbReference>
<feature type="transmembrane region" description="Helical" evidence="5">
    <location>
        <begin position="258"/>
        <end position="275"/>
    </location>
</feature>
<feature type="transmembrane region" description="Helical" evidence="5">
    <location>
        <begin position="340"/>
        <end position="362"/>
    </location>
</feature>
<protein>
    <submittedName>
        <fullName evidence="7">MFS transporter</fullName>
    </submittedName>
</protein>
<comment type="subcellular location">
    <subcellularLocation>
        <location evidence="1">Cell membrane</location>
        <topology evidence="1">Multi-pass membrane protein</topology>
    </subcellularLocation>
</comment>
<feature type="transmembrane region" description="Helical" evidence="5">
    <location>
        <begin position="104"/>
        <end position="126"/>
    </location>
</feature>
<dbReference type="AlphaFoldDB" id="A0AAU0MH41"/>
<keyword evidence="3 5" id="KW-1133">Transmembrane helix</keyword>
<evidence type="ECO:0000256" key="5">
    <source>
        <dbReference type="SAM" id="Phobius"/>
    </source>
</evidence>
<dbReference type="KEGG" id="mliy:RYJ27_12460"/>
<dbReference type="SUPFAM" id="SSF103473">
    <property type="entry name" value="MFS general substrate transporter"/>
    <property type="match status" value="1"/>
</dbReference>
<proteinExistence type="predicted"/>
<sequence length="404" mass="42007">MTTQRRTSTDIILLVVAVCLVAANMRPTITAVGPLLEQIGTDTGLTVATLGLLAAVPLTAWALVSPFALRLSRRFGMSRVVLASLALLLVGTLVRSLPGPVASLWIGTALIGVALAIANVLMPAVVKRDFPARVPVMMGLYTALLGGVGAIASGVAVPLSALGDESTGWRIALLVSGAALLPFAMAAWALATRGHHAAHLAAPGDGLSRRGIWTDPVAWLVAAYMGLQAATFYMMLTWLASISMSIGRSELVAGFDVMTYQLLTIAGPFVVPVLLRGRARRFVPAMLPVLGVVGVLGLLIAPAGIAFWVLPVGLASGASLSMSLTLMAERARDHDSSAALSGMAQSVGYIVAAVGPVVFGWVHTVTGSWSWSLALLALTLVAQSATGIFAGRERYVFDARPLRT</sequence>
<dbReference type="PROSITE" id="PS50850">
    <property type="entry name" value="MFS"/>
    <property type="match status" value="1"/>
</dbReference>
<dbReference type="InterPro" id="IPR052524">
    <property type="entry name" value="MFS_Cyanate_Porter"/>
</dbReference>
<keyword evidence="8" id="KW-1185">Reference proteome</keyword>
<feature type="transmembrane region" description="Helical" evidence="5">
    <location>
        <begin position="307"/>
        <end position="328"/>
    </location>
</feature>
<keyword evidence="4 5" id="KW-0472">Membrane</keyword>
<accession>A0AAU0MH41</accession>
<feature type="transmembrane region" description="Helical" evidence="5">
    <location>
        <begin position="46"/>
        <end position="68"/>
    </location>
</feature>
<keyword evidence="2 5" id="KW-0812">Transmembrane</keyword>
<dbReference type="GO" id="GO:0022857">
    <property type="term" value="F:transmembrane transporter activity"/>
    <property type="evidence" value="ECO:0007669"/>
    <property type="project" value="InterPro"/>
</dbReference>
<evidence type="ECO:0000256" key="3">
    <source>
        <dbReference type="ARBA" id="ARBA00022989"/>
    </source>
</evidence>
<feature type="transmembrane region" description="Helical" evidence="5">
    <location>
        <begin position="282"/>
        <end position="301"/>
    </location>
</feature>
<dbReference type="PANTHER" id="PTHR23523:SF2">
    <property type="entry name" value="2-NITROIMIDAZOLE TRANSPORTER"/>
    <property type="match status" value="1"/>
</dbReference>
<feature type="transmembrane region" description="Helical" evidence="5">
    <location>
        <begin position="217"/>
        <end position="238"/>
    </location>
</feature>
<dbReference type="Pfam" id="PF07690">
    <property type="entry name" value="MFS_1"/>
    <property type="match status" value="1"/>
</dbReference>
<feature type="transmembrane region" description="Helical" evidence="5">
    <location>
        <begin position="171"/>
        <end position="191"/>
    </location>
</feature>
<dbReference type="InterPro" id="IPR036259">
    <property type="entry name" value="MFS_trans_sf"/>
</dbReference>
<gene>
    <name evidence="7" type="ORF">RYJ27_12460</name>
</gene>
<evidence type="ECO:0000256" key="4">
    <source>
        <dbReference type="ARBA" id="ARBA00023136"/>
    </source>
</evidence>
<evidence type="ECO:0000256" key="2">
    <source>
        <dbReference type="ARBA" id="ARBA00022692"/>
    </source>
</evidence>
<dbReference type="Proteomes" id="UP001329313">
    <property type="component" value="Chromosome"/>
</dbReference>
<dbReference type="RefSeq" id="WP_330170614.1">
    <property type="nucleotide sequence ID" value="NZ_CP137080.1"/>
</dbReference>
<feature type="transmembrane region" description="Helical" evidence="5">
    <location>
        <begin position="138"/>
        <end position="159"/>
    </location>
</feature>
<evidence type="ECO:0000313" key="8">
    <source>
        <dbReference type="Proteomes" id="UP001329313"/>
    </source>
</evidence>
<reference evidence="7 8" key="1">
    <citation type="submission" date="2023-10" db="EMBL/GenBank/DDBJ databases">
        <title>Y20.</title>
        <authorList>
            <person name="Zhang G."/>
            <person name="Ding Y."/>
        </authorList>
    </citation>
    <scope>NUCLEOTIDE SEQUENCE [LARGE SCALE GENOMIC DNA]</scope>
    <source>
        <strain evidence="7 8">Y20</strain>
    </source>
</reference>
<dbReference type="Gene3D" id="1.20.1250.20">
    <property type="entry name" value="MFS general substrate transporter like domains"/>
    <property type="match status" value="1"/>
</dbReference>
<feature type="transmembrane region" description="Helical" evidence="5">
    <location>
        <begin position="368"/>
        <end position="390"/>
    </location>
</feature>
<evidence type="ECO:0000259" key="6">
    <source>
        <dbReference type="PROSITE" id="PS50850"/>
    </source>
</evidence>
<evidence type="ECO:0000256" key="1">
    <source>
        <dbReference type="ARBA" id="ARBA00004651"/>
    </source>
</evidence>
<name>A0AAU0MH41_9MICO</name>